<dbReference type="EMBL" id="UOEQ01000565">
    <property type="protein sequence ID" value="VAW24896.1"/>
    <property type="molecule type" value="Genomic_DNA"/>
</dbReference>
<dbReference type="AlphaFoldDB" id="A0A3B0UYP1"/>
<dbReference type="SUPFAM" id="SSF48371">
    <property type="entry name" value="ARM repeat"/>
    <property type="match status" value="1"/>
</dbReference>
<dbReference type="InterPro" id="IPR011989">
    <property type="entry name" value="ARM-like"/>
</dbReference>
<name>A0A3B0UYP1_9ZZZZ</name>
<organism evidence="1">
    <name type="scientific">hydrothermal vent metagenome</name>
    <dbReference type="NCBI Taxonomy" id="652676"/>
    <lineage>
        <taxon>unclassified sequences</taxon>
        <taxon>metagenomes</taxon>
        <taxon>ecological metagenomes</taxon>
    </lineage>
</organism>
<dbReference type="Gene3D" id="1.25.10.10">
    <property type="entry name" value="Leucine-rich Repeat Variant"/>
    <property type="match status" value="1"/>
</dbReference>
<sequence>MKLAIEKRLASSLKRKDQQPNIELAQELDEELSKNPQSGPVTSLIEIASTGKKAAQYDAIKIIYELARLNPSHITPFTEQIIAMAQTDDSRIIWAVLQVLNILCDFEPVLLMSNLNSLLTATDRSSVIANDNMMAILAKLNNHKSFSQTITPILLQRLTHSAPNQFPTYAELAAGTIPDKNKDHLLKIIDQRLSAIASKPKRKRLLKIKQSLSEK</sequence>
<dbReference type="InterPro" id="IPR016024">
    <property type="entry name" value="ARM-type_fold"/>
</dbReference>
<proteinExistence type="predicted"/>
<evidence type="ECO:0000313" key="1">
    <source>
        <dbReference type="EMBL" id="VAW24896.1"/>
    </source>
</evidence>
<accession>A0A3B0UYP1</accession>
<gene>
    <name evidence="1" type="ORF">MNBD_ALPHA11-871</name>
</gene>
<protein>
    <submittedName>
        <fullName evidence="1">Uncharacterized protein</fullName>
    </submittedName>
</protein>
<reference evidence="1" key="1">
    <citation type="submission" date="2018-06" db="EMBL/GenBank/DDBJ databases">
        <authorList>
            <person name="Zhirakovskaya E."/>
        </authorList>
    </citation>
    <scope>NUCLEOTIDE SEQUENCE</scope>
</reference>